<dbReference type="Pfam" id="PF12840">
    <property type="entry name" value="HTH_20"/>
    <property type="match status" value="1"/>
</dbReference>
<proteinExistence type="predicted"/>
<evidence type="ECO:0000256" key="1">
    <source>
        <dbReference type="ARBA" id="ARBA00023015"/>
    </source>
</evidence>
<dbReference type="Proteomes" id="UP000253303">
    <property type="component" value="Unassembled WGS sequence"/>
</dbReference>
<evidence type="ECO:0000313" key="6">
    <source>
        <dbReference type="EMBL" id="RBQ19722.1"/>
    </source>
</evidence>
<evidence type="ECO:0000256" key="4">
    <source>
        <dbReference type="SAM" id="MobiDB-lite"/>
    </source>
</evidence>
<protein>
    <submittedName>
        <fullName evidence="6">ArsR family transcriptional regulator</fullName>
    </submittedName>
</protein>
<evidence type="ECO:0000256" key="3">
    <source>
        <dbReference type="ARBA" id="ARBA00023163"/>
    </source>
</evidence>
<name>A0A366M2R8_9ACTN</name>
<keyword evidence="7" id="KW-1185">Reference proteome</keyword>
<gene>
    <name evidence="6" type="ORF">DP939_13425</name>
</gene>
<dbReference type="InterPro" id="IPR036388">
    <property type="entry name" value="WH-like_DNA-bd_sf"/>
</dbReference>
<dbReference type="OrthoDB" id="7945987at2"/>
<dbReference type="GO" id="GO:0003677">
    <property type="term" value="F:DNA binding"/>
    <property type="evidence" value="ECO:0007669"/>
    <property type="project" value="UniProtKB-KW"/>
</dbReference>
<sequence length="190" mass="21273">MPEPAPVPADLGTIKALANPIRQRILDHLREGPATSTTLAKALGITTGGTSYNLRVLADHGLVEEVPELARGRERWWRRVPVDLRFAPLSHRDDDMRTALAELEHGFLAADVELFERFRAARDGMGPWGDAMPYSRGEIRVTLEELLRFFEEYIDLVKRYSRPAGEGPPDARAVHTRFLGFPDPAPPPDD</sequence>
<evidence type="ECO:0000259" key="5">
    <source>
        <dbReference type="SMART" id="SM00418"/>
    </source>
</evidence>
<feature type="domain" description="HTH arsR-type" evidence="5">
    <location>
        <begin position="12"/>
        <end position="101"/>
    </location>
</feature>
<evidence type="ECO:0000256" key="2">
    <source>
        <dbReference type="ARBA" id="ARBA00023125"/>
    </source>
</evidence>
<keyword evidence="2" id="KW-0238">DNA-binding</keyword>
<reference evidence="6 7" key="1">
    <citation type="submission" date="2018-06" db="EMBL/GenBank/DDBJ databases">
        <title>Sphaerisporangium craniellae sp. nov., isolated from a marine sponge in the South China Sea.</title>
        <authorList>
            <person name="Li L."/>
        </authorList>
    </citation>
    <scope>NUCLEOTIDE SEQUENCE [LARGE SCALE GENOMIC DNA]</scope>
    <source>
        <strain evidence="6 7">LHW63015</strain>
    </source>
</reference>
<feature type="region of interest" description="Disordered" evidence="4">
    <location>
        <begin position="164"/>
        <end position="190"/>
    </location>
</feature>
<dbReference type="InterPro" id="IPR001845">
    <property type="entry name" value="HTH_ArsR_DNA-bd_dom"/>
</dbReference>
<dbReference type="SMART" id="SM00418">
    <property type="entry name" value="HTH_ARSR"/>
    <property type="match status" value="1"/>
</dbReference>
<dbReference type="GO" id="GO:0003700">
    <property type="term" value="F:DNA-binding transcription factor activity"/>
    <property type="evidence" value="ECO:0007669"/>
    <property type="project" value="InterPro"/>
</dbReference>
<organism evidence="6 7">
    <name type="scientific">Spongiactinospora rosea</name>
    <dbReference type="NCBI Taxonomy" id="2248750"/>
    <lineage>
        <taxon>Bacteria</taxon>
        <taxon>Bacillati</taxon>
        <taxon>Actinomycetota</taxon>
        <taxon>Actinomycetes</taxon>
        <taxon>Streptosporangiales</taxon>
        <taxon>Streptosporangiaceae</taxon>
        <taxon>Spongiactinospora</taxon>
    </lineage>
</organism>
<dbReference type="InterPro" id="IPR051081">
    <property type="entry name" value="HTH_MetalResp_TranReg"/>
</dbReference>
<comment type="caution">
    <text evidence="6">The sequence shown here is derived from an EMBL/GenBank/DDBJ whole genome shotgun (WGS) entry which is preliminary data.</text>
</comment>
<dbReference type="PANTHER" id="PTHR33154:SF15">
    <property type="entry name" value="REGULATORY PROTEIN ARSR"/>
    <property type="match status" value="1"/>
</dbReference>
<evidence type="ECO:0000313" key="7">
    <source>
        <dbReference type="Proteomes" id="UP000253303"/>
    </source>
</evidence>
<dbReference type="EMBL" id="QMEY01000004">
    <property type="protein sequence ID" value="RBQ19722.1"/>
    <property type="molecule type" value="Genomic_DNA"/>
</dbReference>
<keyword evidence="3" id="KW-0804">Transcription</keyword>
<dbReference type="SUPFAM" id="SSF46785">
    <property type="entry name" value="Winged helix' DNA-binding domain"/>
    <property type="match status" value="1"/>
</dbReference>
<dbReference type="RefSeq" id="WP_113980989.1">
    <property type="nucleotide sequence ID" value="NZ_QMEY01000004.1"/>
</dbReference>
<dbReference type="InterPro" id="IPR011991">
    <property type="entry name" value="ArsR-like_HTH"/>
</dbReference>
<dbReference type="AlphaFoldDB" id="A0A366M2R8"/>
<keyword evidence="1" id="KW-0805">Transcription regulation</keyword>
<dbReference type="CDD" id="cd00090">
    <property type="entry name" value="HTH_ARSR"/>
    <property type="match status" value="1"/>
</dbReference>
<dbReference type="InterPro" id="IPR036390">
    <property type="entry name" value="WH_DNA-bd_sf"/>
</dbReference>
<dbReference type="Gene3D" id="1.10.10.10">
    <property type="entry name" value="Winged helix-like DNA-binding domain superfamily/Winged helix DNA-binding domain"/>
    <property type="match status" value="1"/>
</dbReference>
<dbReference type="PANTHER" id="PTHR33154">
    <property type="entry name" value="TRANSCRIPTIONAL REGULATOR, ARSR FAMILY"/>
    <property type="match status" value="1"/>
</dbReference>
<accession>A0A366M2R8</accession>